<dbReference type="EMBL" id="JH000088">
    <property type="protein sequence ID" value="EGW03451.1"/>
    <property type="molecule type" value="Genomic_DNA"/>
</dbReference>
<proteinExistence type="predicted"/>
<dbReference type="AlphaFoldDB" id="G3H077"/>
<accession>G3H077</accession>
<protein>
    <submittedName>
        <fullName evidence="1">Uncharacterized protein</fullName>
    </submittedName>
</protein>
<sequence>MVSQEEDSTKLYPPLCKRHYEKSVTNYNASMPKLLSFFKHHLWTLPTMAKRVK</sequence>
<name>G3H077_CRIGR</name>
<organism evidence="1 2">
    <name type="scientific">Cricetulus griseus</name>
    <name type="common">Chinese hamster</name>
    <name type="synonym">Cricetulus barabensis griseus</name>
    <dbReference type="NCBI Taxonomy" id="10029"/>
    <lineage>
        <taxon>Eukaryota</taxon>
        <taxon>Metazoa</taxon>
        <taxon>Chordata</taxon>
        <taxon>Craniata</taxon>
        <taxon>Vertebrata</taxon>
        <taxon>Euteleostomi</taxon>
        <taxon>Mammalia</taxon>
        <taxon>Eutheria</taxon>
        <taxon>Euarchontoglires</taxon>
        <taxon>Glires</taxon>
        <taxon>Rodentia</taxon>
        <taxon>Myomorpha</taxon>
        <taxon>Muroidea</taxon>
        <taxon>Cricetidae</taxon>
        <taxon>Cricetinae</taxon>
        <taxon>Cricetulus</taxon>
    </lineage>
</organism>
<evidence type="ECO:0000313" key="2">
    <source>
        <dbReference type="Proteomes" id="UP000001075"/>
    </source>
</evidence>
<gene>
    <name evidence="1" type="ORF">I79_003553</name>
</gene>
<dbReference type="InParanoid" id="G3H077"/>
<reference evidence="2" key="1">
    <citation type="journal article" date="2011" name="Nat. Biotechnol.">
        <title>The genomic sequence of the Chinese hamster ovary (CHO)-K1 cell line.</title>
        <authorList>
            <person name="Xu X."/>
            <person name="Nagarajan H."/>
            <person name="Lewis N.E."/>
            <person name="Pan S."/>
            <person name="Cai Z."/>
            <person name="Liu X."/>
            <person name="Chen W."/>
            <person name="Xie M."/>
            <person name="Wang W."/>
            <person name="Hammond S."/>
            <person name="Andersen M.R."/>
            <person name="Neff N."/>
            <person name="Passarelli B."/>
            <person name="Koh W."/>
            <person name="Fan H.C."/>
            <person name="Wang J."/>
            <person name="Gui Y."/>
            <person name="Lee K.H."/>
            <person name="Betenbaugh M.J."/>
            <person name="Quake S.R."/>
            <person name="Famili I."/>
            <person name="Palsson B.O."/>
            <person name="Wang J."/>
        </authorList>
    </citation>
    <scope>NUCLEOTIDE SEQUENCE [LARGE SCALE GENOMIC DNA]</scope>
    <source>
        <strain evidence="2">CHO K1 cell line</strain>
    </source>
</reference>
<dbReference type="Proteomes" id="UP000001075">
    <property type="component" value="Unassembled WGS sequence"/>
</dbReference>
<evidence type="ECO:0000313" key="1">
    <source>
        <dbReference type="EMBL" id="EGW03451.1"/>
    </source>
</evidence>